<reference evidence="3 4" key="1">
    <citation type="submission" date="2024-05" db="EMBL/GenBank/DDBJ databases">
        <title>Three bacterial strains, DH-69, EH-24, and ECK-19 isolated from coastal sediments.</title>
        <authorList>
            <person name="Ye Y.-Q."/>
            <person name="Du Z.-J."/>
        </authorList>
    </citation>
    <scope>NUCLEOTIDE SEQUENCE [LARGE SCALE GENOMIC DNA]</scope>
    <source>
        <strain evidence="3 4">ECK-19</strain>
    </source>
</reference>
<keyword evidence="1" id="KW-0574">Periplasm</keyword>
<keyword evidence="3" id="KW-0969">Cilium</keyword>
<dbReference type="InterPro" id="IPR017585">
    <property type="entry name" value="SAF_FlgA"/>
</dbReference>
<proteinExistence type="inferred from homology"/>
<gene>
    <name evidence="3" type="primary">flgA</name>
    <name evidence="3" type="ORF">ABFZ84_14205</name>
</gene>
<keyword evidence="1" id="KW-0732">Signal</keyword>
<dbReference type="PANTHER" id="PTHR36307:SF1">
    <property type="entry name" value="FLAGELLA BASAL BODY P-RING FORMATION PROTEIN FLGA"/>
    <property type="match status" value="1"/>
</dbReference>
<dbReference type="Gene3D" id="2.30.30.760">
    <property type="match status" value="1"/>
</dbReference>
<dbReference type="Pfam" id="PF13144">
    <property type="entry name" value="ChapFlgA"/>
    <property type="match status" value="1"/>
</dbReference>
<feature type="signal peptide" evidence="1">
    <location>
        <begin position="1"/>
        <end position="22"/>
    </location>
</feature>
<dbReference type="Proteomes" id="UP001560685">
    <property type="component" value="Unassembled WGS sequence"/>
</dbReference>
<evidence type="ECO:0000256" key="1">
    <source>
        <dbReference type="RuleBase" id="RU362063"/>
    </source>
</evidence>
<evidence type="ECO:0000313" key="4">
    <source>
        <dbReference type="Proteomes" id="UP001560685"/>
    </source>
</evidence>
<keyword evidence="3" id="KW-0282">Flagellum</keyword>
<keyword evidence="3" id="KW-0966">Cell projection</keyword>
<organism evidence="3 4">
    <name type="scientific">Hyphococcus lacteus</name>
    <dbReference type="NCBI Taxonomy" id="3143536"/>
    <lineage>
        <taxon>Bacteria</taxon>
        <taxon>Pseudomonadati</taxon>
        <taxon>Pseudomonadota</taxon>
        <taxon>Alphaproteobacteria</taxon>
        <taxon>Parvularculales</taxon>
        <taxon>Parvularculaceae</taxon>
        <taxon>Hyphococcus</taxon>
    </lineage>
</organism>
<comment type="caution">
    <text evidence="3">The sequence shown here is derived from an EMBL/GenBank/DDBJ whole genome shotgun (WGS) entry which is preliminary data.</text>
</comment>
<keyword evidence="4" id="KW-1185">Reference proteome</keyword>
<feature type="chain" id="PRO_5044954758" description="Flagella basal body P-ring formation protein FlgA" evidence="1">
    <location>
        <begin position="23"/>
        <end position="177"/>
    </location>
</feature>
<evidence type="ECO:0000313" key="3">
    <source>
        <dbReference type="EMBL" id="MEX6634699.1"/>
    </source>
</evidence>
<evidence type="ECO:0000259" key="2">
    <source>
        <dbReference type="Pfam" id="PF13144"/>
    </source>
</evidence>
<dbReference type="PANTHER" id="PTHR36307">
    <property type="entry name" value="FLAGELLA BASAL BODY P-RING FORMATION PROTEIN FLGA"/>
    <property type="match status" value="1"/>
</dbReference>
<comment type="subcellular location">
    <subcellularLocation>
        <location evidence="1">Periplasm</location>
    </subcellularLocation>
</comment>
<comment type="function">
    <text evidence="1">Involved in the assembly process of the P-ring formation. It may associate with FlgF on the rod constituting a structure essential for the P-ring assembly or may act as a modulator protein for the P-ring assembly.</text>
</comment>
<dbReference type="EMBL" id="JBEHZE010000002">
    <property type="protein sequence ID" value="MEX6634699.1"/>
    <property type="molecule type" value="Genomic_DNA"/>
</dbReference>
<dbReference type="InterPro" id="IPR039246">
    <property type="entry name" value="Flagellar_FlgA"/>
</dbReference>
<dbReference type="NCBIfam" id="TIGR03170">
    <property type="entry name" value="flgA_cterm"/>
    <property type="match status" value="1"/>
</dbReference>
<name>A0ABV3Z7A9_9PROT</name>
<feature type="domain" description="Flagella basal body P-ring formation protein FlgA SAF" evidence="2">
    <location>
        <begin position="62"/>
        <end position="174"/>
    </location>
</feature>
<sequence length="177" mass="18582">MKNTFAFSVIIIATIISPFASAADVSSTPFVDGSELPIIATTIPEKNNPPVTSPAPQVSDVPVVKAINNLRAGVILHQSDLMVENGDPGILSQYVGKEMKRAVYAGKAISQSDVGPATIIERNAIVSLEFVRGPLVIMTEGRALDAGAMGEGVRVMNLSSKIILTAVVTGPNQARTR</sequence>
<protein>
    <recommendedName>
        <fullName evidence="1">Flagella basal body P-ring formation protein FlgA</fullName>
    </recommendedName>
</protein>
<comment type="similarity">
    <text evidence="1">Belongs to the FlgA family.</text>
</comment>
<accession>A0ABV3Z7A9</accession>
<dbReference type="CDD" id="cd11614">
    <property type="entry name" value="SAF_CpaB_FlgA_like"/>
    <property type="match status" value="1"/>
</dbReference>
<dbReference type="RefSeq" id="WP_369314740.1">
    <property type="nucleotide sequence ID" value="NZ_JBEHZE010000002.1"/>
</dbReference>
<keyword evidence="1" id="KW-1005">Bacterial flagellum biogenesis</keyword>